<name>A0AA36A0U0_LACSI</name>
<evidence type="ECO:0000313" key="1">
    <source>
        <dbReference type="EMBL" id="CAI9302451.1"/>
    </source>
</evidence>
<dbReference type="AlphaFoldDB" id="A0AA36A0U0"/>
<protein>
    <submittedName>
        <fullName evidence="1">Uncharacterized protein</fullName>
    </submittedName>
</protein>
<dbReference type="Proteomes" id="UP001177003">
    <property type="component" value="Chromosome 9"/>
</dbReference>
<accession>A0AA36A0U0</accession>
<gene>
    <name evidence="1" type="ORF">LSALG_LOCUS40939</name>
</gene>
<keyword evidence="2" id="KW-1185">Reference proteome</keyword>
<dbReference type="EMBL" id="OX465085">
    <property type="protein sequence ID" value="CAI9302451.1"/>
    <property type="molecule type" value="Genomic_DNA"/>
</dbReference>
<evidence type="ECO:0000313" key="2">
    <source>
        <dbReference type="Proteomes" id="UP001177003"/>
    </source>
</evidence>
<organism evidence="1 2">
    <name type="scientific">Lactuca saligna</name>
    <name type="common">Willowleaf lettuce</name>
    <dbReference type="NCBI Taxonomy" id="75948"/>
    <lineage>
        <taxon>Eukaryota</taxon>
        <taxon>Viridiplantae</taxon>
        <taxon>Streptophyta</taxon>
        <taxon>Embryophyta</taxon>
        <taxon>Tracheophyta</taxon>
        <taxon>Spermatophyta</taxon>
        <taxon>Magnoliopsida</taxon>
        <taxon>eudicotyledons</taxon>
        <taxon>Gunneridae</taxon>
        <taxon>Pentapetalae</taxon>
        <taxon>asterids</taxon>
        <taxon>campanulids</taxon>
        <taxon>Asterales</taxon>
        <taxon>Asteraceae</taxon>
        <taxon>Cichorioideae</taxon>
        <taxon>Cichorieae</taxon>
        <taxon>Lactucinae</taxon>
        <taxon>Lactuca</taxon>
    </lineage>
</organism>
<proteinExistence type="predicted"/>
<sequence>MQMLLNPQKKKAFFSGRARDAEAGSSAVGDPSASLPSKMRKLIFDLNELAKIWDIPIYELREIVIDNNIVIRQKKEATKGEHTSAKLAQALASVDGSVDVQRIIKPRKFISYNIVNKQHMVSDLNDRNDK</sequence>
<reference evidence="1" key="1">
    <citation type="submission" date="2023-04" db="EMBL/GenBank/DDBJ databases">
        <authorList>
            <person name="Vijverberg K."/>
            <person name="Xiong W."/>
            <person name="Schranz E."/>
        </authorList>
    </citation>
    <scope>NUCLEOTIDE SEQUENCE</scope>
</reference>